<gene>
    <name evidence="2" type="primary">dtd</name>
    <name evidence="3" type="ORF">SAMN04488035_0188</name>
</gene>
<evidence type="ECO:0000256" key="2">
    <source>
        <dbReference type="HAMAP-Rule" id="MF_00518"/>
    </source>
</evidence>
<feature type="short sequence motif" description="Gly-cisPro motif, important for rejection of L-amino acids" evidence="2">
    <location>
        <begin position="149"/>
        <end position="150"/>
    </location>
</feature>
<keyword evidence="2" id="KW-0694">RNA-binding</keyword>
<evidence type="ECO:0000256" key="1">
    <source>
        <dbReference type="ARBA" id="ARBA00009673"/>
    </source>
</evidence>
<dbReference type="InterPro" id="IPR003732">
    <property type="entry name" value="Daa-tRNA_deacyls_DTD"/>
</dbReference>
<comment type="catalytic activity">
    <reaction evidence="2">
        <text>a D-aminoacyl-tRNA + H2O = a tRNA + a D-alpha-amino acid + H(+)</text>
        <dbReference type="Rhea" id="RHEA:13953"/>
        <dbReference type="Rhea" id="RHEA-COMP:10123"/>
        <dbReference type="Rhea" id="RHEA-COMP:10124"/>
        <dbReference type="ChEBI" id="CHEBI:15377"/>
        <dbReference type="ChEBI" id="CHEBI:15378"/>
        <dbReference type="ChEBI" id="CHEBI:59871"/>
        <dbReference type="ChEBI" id="CHEBI:78442"/>
        <dbReference type="ChEBI" id="CHEBI:79333"/>
        <dbReference type="EC" id="3.1.1.96"/>
    </reaction>
</comment>
<dbReference type="AlphaFoldDB" id="A0A1I2CP20"/>
<dbReference type="Proteomes" id="UP000198520">
    <property type="component" value="Unassembled WGS sequence"/>
</dbReference>
<dbReference type="STRING" id="285351.SAMN04488035_0188"/>
<dbReference type="GO" id="GO:0106026">
    <property type="term" value="F:Gly-tRNA(Ala) deacylase activity"/>
    <property type="evidence" value="ECO:0007669"/>
    <property type="project" value="UniProtKB-UniRule"/>
</dbReference>
<dbReference type="PANTHER" id="PTHR10472:SF5">
    <property type="entry name" value="D-AMINOACYL-TRNA DEACYLASE 1"/>
    <property type="match status" value="1"/>
</dbReference>
<keyword evidence="2" id="KW-0963">Cytoplasm</keyword>
<dbReference type="EC" id="3.1.1.96" evidence="2"/>
<organism evidence="3 4">
    <name type="scientific">Flavimobilis marinus</name>
    <dbReference type="NCBI Taxonomy" id="285351"/>
    <lineage>
        <taxon>Bacteria</taxon>
        <taxon>Bacillati</taxon>
        <taxon>Actinomycetota</taxon>
        <taxon>Actinomycetes</taxon>
        <taxon>Micrococcales</taxon>
        <taxon>Jonesiaceae</taxon>
        <taxon>Flavimobilis</taxon>
    </lineage>
</organism>
<name>A0A1I2CP20_9MICO</name>
<dbReference type="SUPFAM" id="SSF69500">
    <property type="entry name" value="DTD-like"/>
    <property type="match status" value="1"/>
</dbReference>
<dbReference type="Pfam" id="PF02580">
    <property type="entry name" value="Tyr_Deacylase"/>
    <property type="match status" value="1"/>
</dbReference>
<dbReference type="GO" id="GO:0019478">
    <property type="term" value="P:D-amino acid catabolic process"/>
    <property type="evidence" value="ECO:0007669"/>
    <property type="project" value="UniProtKB-UniRule"/>
</dbReference>
<evidence type="ECO:0000313" key="3">
    <source>
        <dbReference type="EMBL" id="SFE69490.1"/>
    </source>
</evidence>
<reference evidence="4" key="1">
    <citation type="submission" date="2016-10" db="EMBL/GenBank/DDBJ databases">
        <authorList>
            <person name="Varghese N."/>
            <person name="Submissions S."/>
        </authorList>
    </citation>
    <scope>NUCLEOTIDE SEQUENCE [LARGE SCALE GENOMIC DNA]</scope>
    <source>
        <strain evidence="4">DSM 19083</strain>
    </source>
</reference>
<comment type="similarity">
    <text evidence="1 2">Belongs to the DTD family.</text>
</comment>
<comment type="function">
    <text evidence="2">An aminoacyl-tRNA editing enzyme that deacylates mischarged D-aminoacyl-tRNAs. Also deacylates mischarged glycyl-tRNA(Ala), protecting cells against glycine mischarging by AlaRS. Acts via tRNA-based rather than protein-based catalysis; rejects L-amino acids rather than detecting D-amino acids in the active site. By recycling D-aminoacyl-tRNA to D-amino acids and free tRNA molecules, this enzyme counteracts the toxicity associated with the formation of D-aminoacyl-tRNA entities in vivo and helps enforce protein L-homochirality.</text>
</comment>
<comment type="subcellular location">
    <subcellularLocation>
        <location evidence="2">Cytoplasm</location>
    </subcellularLocation>
</comment>
<comment type="domain">
    <text evidence="2">A Gly-cisPro motif from one monomer fits into the active site of the other monomer to allow specific chiral rejection of L-amino acids.</text>
</comment>
<dbReference type="PANTHER" id="PTHR10472">
    <property type="entry name" value="D-TYROSYL-TRNA TYR DEACYLASE"/>
    <property type="match status" value="1"/>
</dbReference>
<accession>A0A1I2CP20</accession>
<comment type="subunit">
    <text evidence="2">Homodimer.</text>
</comment>
<dbReference type="EC" id="3.1.1.-" evidence="2"/>
<dbReference type="NCBIfam" id="TIGR00256">
    <property type="entry name" value="D-aminoacyl-tRNA deacylase"/>
    <property type="match status" value="1"/>
</dbReference>
<protein>
    <recommendedName>
        <fullName evidence="2">D-aminoacyl-tRNA deacylase</fullName>
        <shortName evidence="2">DTD</shortName>
        <ecNumber evidence="2">3.1.1.96</ecNumber>
    </recommendedName>
    <alternativeName>
        <fullName evidence="2">Gly-tRNA(Ala) deacylase</fullName>
        <ecNumber evidence="2">3.1.1.-</ecNumber>
    </alternativeName>
</protein>
<comment type="catalytic activity">
    <reaction evidence="2">
        <text>glycyl-tRNA(Ala) + H2O = tRNA(Ala) + glycine + H(+)</text>
        <dbReference type="Rhea" id="RHEA:53744"/>
        <dbReference type="Rhea" id="RHEA-COMP:9657"/>
        <dbReference type="Rhea" id="RHEA-COMP:13640"/>
        <dbReference type="ChEBI" id="CHEBI:15377"/>
        <dbReference type="ChEBI" id="CHEBI:15378"/>
        <dbReference type="ChEBI" id="CHEBI:57305"/>
        <dbReference type="ChEBI" id="CHEBI:78442"/>
        <dbReference type="ChEBI" id="CHEBI:78522"/>
    </reaction>
</comment>
<dbReference type="GO" id="GO:0051500">
    <property type="term" value="F:D-tyrosyl-tRNA(Tyr) deacylase activity"/>
    <property type="evidence" value="ECO:0007669"/>
    <property type="project" value="TreeGrafter"/>
</dbReference>
<sequence length="163" mass="16863">MVVVPGAAGADAGAGDVRVVVQRASQASVSVAGDVLARFDEPCLVALVGATHDDTLDDARAVARKIAHLRILRDERSVVDVDAPVLVISQFTLYGDVRKGRRPTWNAAAKGHVAQPLVDEVITALQGEGVRVGAGRFGADMAVALVNDGPVTVLHDTRPGADG</sequence>
<dbReference type="GO" id="GO:0043908">
    <property type="term" value="F:Ser(Gly)-tRNA(Ala) hydrolase activity"/>
    <property type="evidence" value="ECO:0007669"/>
    <property type="project" value="UniProtKB-UniRule"/>
</dbReference>
<proteinExistence type="inferred from homology"/>
<dbReference type="HAMAP" id="MF_00518">
    <property type="entry name" value="Deacylase_Dtd"/>
    <property type="match status" value="1"/>
</dbReference>
<dbReference type="InterPro" id="IPR023509">
    <property type="entry name" value="DTD-like_sf"/>
</dbReference>
<keyword evidence="2" id="KW-0820">tRNA-binding</keyword>
<dbReference type="Gene3D" id="3.50.80.10">
    <property type="entry name" value="D-tyrosyl-tRNA(Tyr) deacylase"/>
    <property type="match status" value="1"/>
</dbReference>
<keyword evidence="4" id="KW-1185">Reference proteome</keyword>
<keyword evidence="2" id="KW-0378">Hydrolase</keyword>
<dbReference type="EMBL" id="FONZ01000001">
    <property type="protein sequence ID" value="SFE69490.1"/>
    <property type="molecule type" value="Genomic_DNA"/>
</dbReference>
<dbReference type="GO" id="GO:0005737">
    <property type="term" value="C:cytoplasm"/>
    <property type="evidence" value="ECO:0007669"/>
    <property type="project" value="UniProtKB-SubCell"/>
</dbReference>
<evidence type="ECO:0000313" key="4">
    <source>
        <dbReference type="Proteomes" id="UP000198520"/>
    </source>
</evidence>
<dbReference type="GO" id="GO:0000049">
    <property type="term" value="F:tRNA binding"/>
    <property type="evidence" value="ECO:0007669"/>
    <property type="project" value="UniProtKB-UniRule"/>
</dbReference>